<feature type="non-terminal residue" evidence="1">
    <location>
        <position position="1"/>
    </location>
</feature>
<feature type="non-terminal residue" evidence="1">
    <location>
        <position position="68"/>
    </location>
</feature>
<protein>
    <submittedName>
        <fullName evidence="1">Uncharacterized protein</fullName>
    </submittedName>
</protein>
<organism evidence="1">
    <name type="scientific">uncultured Nocardioidaceae bacterium</name>
    <dbReference type="NCBI Taxonomy" id="253824"/>
    <lineage>
        <taxon>Bacteria</taxon>
        <taxon>Bacillati</taxon>
        <taxon>Actinomycetota</taxon>
        <taxon>Actinomycetes</taxon>
        <taxon>Propionibacteriales</taxon>
        <taxon>Nocardioidaceae</taxon>
        <taxon>environmental samples</taxon>
    </lineage>
</organism>
<gene>
    <name evidence="1" type="ORF">AVDCRST_MAG29-2440</name>
</gene>
<dbReference type="AlphaFoldDB" id="A0A6J4MAP1"/>
<reference evidence="1" key="1">
    <citation type="submission" date="2020-02" db="EMBL/GenBank/DDBJ databases">
        <authorList>
            <person name="Meier V. D."/>
        </authorList>
    </citation>
    <scope>NUCLEOTIDE SEQUENCE</scope>
    <source>
        <strain evidence="1">AVDCRST_MAG29</strain>
    </source>
</reference>
<name>A0A6J4MAP1_9ACTN</name>
<dbReference type="EMBL" id="CADCUG010000143">
    <property type="protein sequence ID" value="CAA9354013.1"/>
    <property type="molecule type" value="Genomic_DNA"/>
</dbReference>
<evidence type="ECO:0000313" key="1">
    <source>
        <dbReference type="EMBL" id="CAA9354013.1"/>
    </source>
</evidence>
<sequence length="68" mass="7255">EQRGAALLRARLPCAGGRGPSLEQPPHPHCRASQDVAGLCRAPRVVGCLPLGAWLPARDRVGRRPDVL</sequence>
<proteinExistence type="predicted"/>
<accession>A0A6J4MAP1</accession>